<dbReference type="Proteomes" id="UP000238314">
    <property type="component" value="Unassembled WGS sequence"/>
</dbReference>
<evidence type="ECO:0000313" key="1">
    <source>
        <dbReference type="EMBL" id="PQA94999.1"/>
    </source>
</evidence>
<sequence>MHSPKNTKSFKIADKSQKLWITLKINNKMNKNKNFNSELRSPKNGFIFGIALTSLSELHSPTIRNCTHRKMNLKPLHEKDLTVY</sequence>
<evidence type="ECO:0000313" key="2">
    <source>
        <dbReference type="Proteomes" id="UP000238314"/>
    </source>
</evidence>
<gene>
    <name evidence="1" type="ORF">B0A70_06675</name>
</gene>
<name>A0A2S7KG76_9FLAO</name>
<dbReference type="EMBL" id="MUGO01000008">
    <property type="protein sequence ID" value="PQA94999.1"/>
    <property type="molecule type" value="Genomic_DNA"/>
</dbReference>
<proteinExistence type="predicted"/>
<protein>
    <submittedName>
        <fullName evidence="1">Uncharacterized protein</fullName>
    </submittedName>
</protein>
<comment type="caution">
    <text evidence="1">The sequence shown here is derived from an EMBL/GenBank/DDBJ whole genome shotgun (WGS) entry which is preliminary data.</text>
</comment>
<organism evidence="1 2">
    <name type="scientific">Chryseobacterium piscicola</name>
    <dbReference type="NCBI Taxonomy" id="551459"/>
    <lineage>
        <taxon>Bacteria</taxon>
        <taxon>Pseudomonadati</taxon>
        <taxon>Bacteroidota</taxon>
        <taxon>Flavobacteriia</taxon>
        <taxon>Flavobacteriales</taxon>
        <taxon>Weeksellaceae</taxon>
        <taxon>Chryseobacterium group</taxon>
        <taxon>Chryseobacterium</taxon>
    </lineage>
</organism>
<accession>A0A2S7KG76</accession>
<dbReference type="AlphaFoldDB" id="A0A2S7KG76"/>
<keyword evidence="2" id="KW-1185">Reference proteome</keyword>
<reference evidence="1 2" key="1">
    <citation type="submission" date="2016-11" db="EMBL/GenBank/DDBJ databases">
        <title>Whole genomes of Flavobacteriaceae.</title>
        <authorList>
            <person name="Stine C."/>
            <person name="Li C."/>
            <person name="Tadesse D."/>
        </authorList>
    </citation>
    <scope>NUCLEOTIDE SEQUENCE [LARGE SCALE GENOMIC DNA]</scope>
    <source>
        <strain evidence="1 2">DSM 21068</strain>
    </source>
</reference>